<dbReference type="Proteomes" id="UP000616885">
    <property type="component" value="Unassembled WGS sequence"/>
</dbReference>
<dbReference type="InterPro" id="IPR036047">
    <property type="entry name" value="F-box-like_dom_sf"/>
</dbReference>
<evidence type="ECO:0000259" key="2">
    <source>
        <dbReference type="PROSITE" id="PS50181"/>
    </source>
</evidence>
<dbReference type="SUPFAM" id="SSF81383">
    <property type="entry name" value="F-box domain"/>
    <property type="match status" value="1"/>
</dbReference>
<dbReference type="EMBL" id="JADCTT010000006">
    <property type="protein sequence ID" value="KAF9750452.1"/>
    <property type="molecule type" value="Genomic_DNA"/>
</dbReference>
<dbReference type="PROSITE" id="PS50181">
    <property type="entry name" value="FBOX"/>
    <property type="match status" value="1"/>
</dbReference>
<protein>
    <recommendedName>
        <fullName evidence="2">F-box domain-containing protein</fullName>
    </recommendedName>
</protein>
<dbReference type="AlphaFoldDB" id="A0A8H7N7C9"/>
<dbReference type="Pfam" id="PF00646">
    <property type="entry name" value="F-box"/>
    <property type="match status" value="1"/>
</dbReference>
<reference evidence="3" key="1">
    <citation type="submission" date="2020-10" db="EMBL/GenBank/DDBJ databases">
        <title>High-Quality Genome Resource of Clonostachys rosea strain S41 by Oxford Nanopore Long-Read Sequencing.</title>
        <authorList>
            <person name="Wang H."/>
        </authorList>
    </citation>
    <scope>NUCLEOTIDE SEQUENCE</scope>
    <source>
        <strain evidence="3">S41</strain>
    </source>
</reference>
<organism evidence="3 4">
    <name type="scientific">Bionectria ochroleuca</name>
    <name type="common">Gliocladium roseum</name>
    <dbReference type="NCBI Taxonomy" id="29856"/>
    <lineage>
        <taxon>Eukaryota</taxon>
        <taxon>Fungi</taxon>
        <taxon>Dikarya</taxon>
        <taxon>Ascomycota</taxon>
        <taxon>Pezizomycotina</taxon>
        <taxon>Sordariomycetes</taxon>
        <taxon>Hypocreomycetidae</taxon>
        <taxon>Hypocreales</taxon>
        <taxon>Bionectriaceae</taxon>
        <taxon>Clonostachys</taxon>
    </lineage>
</organism>
<feature type="compositionally biased region" description="Polar residues" evidence="1">
    <location>
        <begin position="120"/>
        <end position="147"/>
    </location>
</feature>
<dbReference type="CDD" id="cd09917">
    <property type="entry name" value="F-box_SF"/>
    <property type="match status" value="1"/>
</dbReference>
<accession>A0A8H7N7C9</accession>
<feature type="compositionally biased region" description="Basic residues" evidence="1">
    <location>
        <begin position="12"/>
        <end position="21"/>
    </location>
</feature>
<feature type="region of interest" description="Disordered" evidence="1">
    <location>
        <begin position="108"/>
        <end position="147"/>
    </location>
</feature>
<feature type="region of interest" description="Disordered" evidence="1">
    <location>
        <begin position="1"/>
        <end position="48"/>
    </location>
</feature>
<sequence>MATISGFVPHNRPAKPRKSKIPKQVVSPAADAETAAAVEPKDEVAAPGSCSLARLPGEIRRMIFSSLDYHSLIRLSTTSQFFHRTVVPQTLADPLEMLQFVGRAMNFPSTGPRREVQMPTPETSSAISASGSDHQTFSTRTRPSMQS</sequence>
<gene>
    <name evidence="3" type="ORF">IM811_014672</name>
</gene>
<proteinExistence type="predicted"/>
<name>A0A8H7N7C9_BIOOC</name>
<feature type="domain" description="F-box" evidence="2">
    <location>
        <begin position="49"/>
        <end position="95"/>
    </location>
</feature>
<evidence type="ECO:0000256" key="1">
    <source>
        <dbReference type="SAM" id="MobiDB-lite"/>
    </source>
</evidence>
<comment type="caution">
    <text evidence="3">The sequence shown here is derived from an EMBL/GenBank/DDBJ whole genome shotgun (WGS) entry which is preliminary data.</text>
</comment>
<evidence type="ECO:0000313" key="4">
    <source>
        <dbReference type="Proteomes" id="UP000616885"/>
    </source>
</evidence>
<evidence type="ECO:0000313" key="3">
    <source>
        <dbReference type="EMBL" id="KAF9750452.1"/>
    </source>
</evidence>
<dbReference type="InterPro" id="IPR001810">
    <property type="entry name" value="F-box_dom"/>
</dbReference>